<gene>
    <name evidence="1" type="ORF">SMN809_LOCUS42503</name>
</gene>
<name>A0A8S3A4J3_9BILA</name>
<protein>
    <submittedName>
        <fullName evidence="1">Uncharacterized protein</fullName>
    </submittedName>
</protein>
<proteinExistence type="predicted"/>
<dbReference type="Proteomes" id="UP000676336">
    <property type="component" value="Unassembled WGS sequence"/>
</dbReference>
<evidence type="ECO:0000313" key="2">
    <source>
        <dbReference type="Proteomes" id="UP000676336"/>
    </source>
</evidence>
<sequence>LQEEVASQYQLYRRELDARKLLINDANDLRNQQEKRIEDKEGIDEQGMKKEDPIMMRIALKLVESF</sequence>
<dbReference type="EMBL" id="CAJOBI010122872">
    <property type="protein sequence ID" value="CAF4686775.1"/>
    <property type="molecule type" value="Genomic_DNA"/>
</dbReference>
<accession>A0A8S3A4J3</accession>
<feature type="non-terminal residue" evidence="1">
    <location>
        <position position="1"/>
    </location>
</feature>
<evidence type="ECO:0000313" key="1">
    <source>
        <dbReference type="EMBL" id="CAF4686775.1"/>
    </source>
</evidence>
<reference evidence="1" key="1">
    <citation type="submission" date="2021-02" db="EMBL/GenBank/DDBJ databases">
        <authorList>
            <person name="Nowell W R."/>
        </authorList>
    </citation>
    <scope>NUCLEOTIDE SEQUENCE</scope>
</reference>
<dbReference type="AlphaFoldDB" id="A0A8S3A4J3"/>
<comment type="caution">
    <text evidence="1">The sequence shown here is derived from an EMBL/GenBank/DDBJ whole genome shotgun (WGS) entry which is preliminary data.</text>
</comment>
<organism evidence="1 2">
    <name type="scientific">Rotaria magnacalcarata</name>
    <dbReference type="NCBI Taxonomy" id="392030"/>
    <lineage>
        <taxon>Eukaryota</taxon>
        <taxon>Metazoa</taxon>
        <taxon>Spiralia</taxon>
        <taxon>Gnathifera</taxon>
        <taxon>Rotifera</taxon>
        <taxon>Eurotatoria</taxon>
        <taxon>Bdelloidea</taxon>
        <taxon>Philodinida</taxon>
        <taxon>Philodinidae</taxon>
        <taxon>Rotaria</taxon>
    </lineage>
</organism>